<comment type="caution">
    <text evidence="1">The sequence shown here is derived from an EMBL/GenBank/DDBJ whole genome shotgun (WGS) entry which is preliminary data.</text>
</comment>
<dbReference type="OrthoDB" id="274082at2"/>
<gene>
    <name evidence="1" type="ORF">C5Y96_05680</name>
</gene>
<reference evidence="1 2" key="1">
    <citation type="submission" date="2018-02" db="EMBL/GenBank/DDBJ databases">
        <title>Comparative genomes isolates from brazilian mangrove.</title>
        <authorList>
            <person name="Araujo J.E."/>
            <person name="Taketani R.G."/>
            <person name="Silva M.C.P."/>
            <person name="Loureco M.V."/>
            <person name="Andreote F.D."/>
        </authorList>
    </citation>
    <scope>NUCLEOTIDE SEQUENCE [LARGE SCALE GENOMIC DNA]</scope>
    <source>
        <strain evidence="1 2">HEX-2 MGV</strain>
    </source>
</reference>
<sequence>MSGTGNQGKLYRNSGTNDTPIWAEVKRVIDLSTPLTKGEADVSRRESNWKLLKGTLKEGSIEFGYRVKRGANGADAEYAAFLDSFAAGTAVQYAAMDGDITEDGARGFKAYCECFDCSRDEPLTDGMVANIVLKPTDYEDSGTLVEPELVEISVP</sequence>
<evidence type="ECO:0000313" key="1">
    <source>
        <dbReference type="EMBL" id="PQO39344.1"/>
    </source>
</evidence>
<dbReference type="RefSeq" id="WP_105350751.1">
    <property type="nucleotide sequence ID" value="NZ_PUIA01000016.1"/>
</dbReference>
<dbReference type="EMBL" id="PUIA01000016">
    <property type="protein sequence ID" value="PQO39344.1"/>
    <property type="molecule type" value="Genomic_DNA"/>
</dbReference>
<evidence type="ECO:0008006" key="3">
    <source>
        <dbReference type="Google" id="ProtNLM"/>
    </source>
</evidence>
<evidence type="ECO:0000313" key="2">
    <source>
        <dbReference type="Proteomes" id="UP000240009"/>
    </source>
</evidence>
<accession>A0A2S8G5B9</accession>
<name>A0A2S8G5B9_9BACT</name>
<dbReference type="Proteomes" id="UP000240009">
    <property type="component" value="Unassembled WGS sequence"/>
</dbReference>
<organism evidence="1 2">
    <name type="scientific">Blastopirellula marina</name>
    <dbReference type="NCBI Taxonomy" id="124"/>
    <lineage>
        <taxon>Bacteria</taxon>
        <taxon>Pseudomonadati</taxon>
        <taxon>Planctomycetota</taxon>
        <taxon>Planctomycetia</taxon>
        <taxon>Pirellulales</taxon>
        <taxon>Pirellulaceae</taxon>
        <taxon>Blastopirellula</taxon>
    </lineage>
</organism>
<proteinExistence type="predicted"/>
<protein>
    <recommendedName>
        <fullName evidence="3">Phage tail protein</fullName>
    </recommendedName>
</protein>
<dbReference type="AlphaFoldDB" id="A0A2S8G5B9"/>